<accession>F8N9U7</accession>
<feature type="chain" id="PRO_5003375520" evidence="1">
    <location>
        <begin position="22"/>
        <end position="406"/>
    </location>
</feature>
<evidence type="ECO:0000256" key="1">
    <source>
        <dbReference type="SAM" id="SignalP"/>
    </source>
</evidence>
<organism evidence="2 3">
    <name type="scientific">Hallella multisaccharivorax DSM 17128</name>
    <dbReference type="NCBI Taxonomy" id="688246"/>
    <lineage>
        <taxon>Bacteria</taxon>
        <taxon>Pseudomonadati</taxon>
        <taxon>Bacteroidota</taxon>
        <taxon>Bacteroidia</taxon>
        <taxon>Bacteroidales</taxon>
        <taxon>Prevotellaceae</taxon>
        <taxon>Hallella</taxon>
    </lineage>
</organism>
<dbReference type="RefSeq" id="WP_007575546.1">
    <property type="nucleotide sequence ID" value="NZ_BPTS01000002.1"/>
</dbReference>
<dbReference type="Proteomes" id="UP000002772">
    <property type="component" value="Unassembled WGS sequence"/>
</dbReference>
<gene>
    <name evidence="2" type="ORF">Premu_2385</name>
</gene>
<sequence>MKIKMMMTAALLVVAMLSSCGSDNETPTPQPETNVGKFLIETTVKNPAGNDGASYMQLLKEFSGSADNSKATQLGFACPMCVYGNEVYVFPPYSKNGVHAVQKYVYNAQTGLTLSGRLNIPAQASVYSLVKVSDTKAYVPLYNVGTVWIVNPQTMQKTSEISLAKYAHADMSPDPAQGFVRGDKLYLPFDQISTQELPYPEYQQVDVAIIDIKTDKVDKVISETTTGLSFPTRPYATNMIFEDESHDLWIACSGYFGYVPGMDKSGFVCIPFGKDEFDTSRSWDISQTTIEGTSYKPVSIYNCRYIGQGRVAAFVCISELSGNNPYTARNCMAVEMDLNKRTIKRIANIPLAEGSISTFIGAYGKQIVFSIYGEKEIGFFTYNPETGKSVCSLNTTGNPVFFHYFE</sequence>
<keyword evidence="3" id="KW-1185">Reference proteome</keyword>
<protein>
    <submittedName>
        <fullName evidence="2">Conserved hypothetical lipoprotein</fullName>
    </submittedName>
</protein>
<reference evidence="3" key="1">
    <citation type="journal article" date="2011" name="Stand. Genomic Sci.">
        <title>Non-contiguous finished genome sequence of the opportunistic oral pathogen Prevotella multisaccharivorax type strain (PPPA20).</title>
        <authorList>
            <person name="Pati A."/>
            <person name="Gronow S."/>
            <person name="Lu M."/>
            <person name="Lapidus A."/>
            <person name="Nolan M."/>
            <person name="Lucas S."/>
            <person name="Hammon N."/>
            <person name="Deshpande S."/>
            <person name="Cheng J.F."/>
            <person name="Tapia R."/>
            <person name="Han C."/>
            <person name="Goodwin L."/>
            <person name="Pitluck S."/>
            <person name="Liolios K."/>
            <person name="Pagani I."/>
            <person name="Mavromatis K."/>
            <person name="Mikhailova N."/>
            <person name="Huntemann M."/>
            <person name="Chen A."/>
            <person name="Palaniappan K."/>
            <person name="Land M."/>
            <person name="Hauser L."/>
            <person name="Detter J.C."/>
            <person name="Brambilla E.M."/>
            <person name="Rohde M."/>
            <person name="Goker M."/>
            <person name="Woyke T."/>
            <person name="Bristow J."/>
            <person name="Eisen J.A."/>
            <person name="Markowitz V."/>
            <person name="Hugenholtz P."/>
            <person name="Kyrpides N.C."/>
            <person name="Klenk H.P."/>
            <person name="Ivanova N."/>
        </authorList>
    </citation>
    <scope>NUCLEOTIDE SEQUENCE [LARGE SCALE GENOMIC DNA]</scope>
    <source>
        <strain evidence="3">DSM 17128</strain>
    </source>
</reference>
<keyword evidence="2" id="KW-0449">Lipoprotein</keyword>
<dbReference type="EMBL" id="GL945017">
    <property type="protein sequence ID" value="EGN57764.1"/>
    <property type="molecule type" value="Genomic_DNA"/>
</dbReference>
<dbReference type="OrthoDB" id="1404180at2"/>
<evidence type="ECO:0000313" key="2">
    <source>
        <dbReference type="EMBL" id="EGN57764.1"/>
    </source>
</evidence>
<keyword evidence="1" id="KW-0732">Signal</keyword>
<dbReference type="PROSITE" id="PS51257">
    <property type="entry name" value="PROKAR_LIPOPROTEIN"/>
    <property type="match status" value="1"/>
</dbReference>
<feature type="signal peptide" evidence="1">
    <location>
        <begin position="1"/>
        <end position="21"/>
    </location>
</feature>
<dbReference type="eggNOG" id="COG3391">
    <property type="taxonomic scope" value="Bacteria"/>
</dbReference>
<dbReference type="Gene3D" id="2.130.10.10">
    <property type="entry name" value="YVTN repeat-like/Quinoprotein amine dehydrogenase"/>
    <property type="match status" value="1"/>
</dbReference>
<dbReference type="InterPro" id="IPR015943">
    <property type="entry name" value="WD40/YVTN_repeat-like_dom_sf"/>
</dbReference>
<dbReference type="STRING" id="688246.Premu_2385"/>
<dbReference type="InterPro" id="IPR011043">
    <property type="entry name" value="Gal_Oxase/kelch_b-propeller"/>
</dbReference>
<proteinExistence type="predicted"/>
<name>F8N9U7_9BACT</name>
<dbReference type="SUPFAM" id="SSF50965">
    <property type="entry name" value="Galactose oxidase, central domain"/>
    <property type="match status" value="1"/>
</dbReference>
<dbReference type="HOGENOM" id="CLU_055276_1_0_10"/>
<dbReference type="AlphaFoldDB" id="F8N9U7"/>
<evidence type="ECO:0000313" key="3">
    <source>
        <dbReference type="Proteomes" id="UP000002772"/>
    </source>
</evidence>